<dbReference type="Proteomes" id="UP001152795">
    <property type="component" value="Unassembled WGS sequence"/>
</dbReference>
<evidence type="ECO:0000313" key="4">
    <source>
        <dbReference type="Proteomes" id="UP001152795"/>
    </source>
</evidence>
<comment type="caution">
    <text evidence="3">The sequence shown here is derived from an EMBL/GenBank/DDBJ whole genome shotgun (WGS) entry which is preliminary data.</text>
</comment>
<dbReference type="Pfam" id="PF21787">
    <property type="entry name" value="TNP-like_RNaseH_N"/>
    <property type="match status" value="1"/>
</dbReference>
<reference evidence="3" key="1">
    <citation type="submission" date="2020-04" db="EMBL/GenBank/DDBJ databases">
        <authorList>
            <person name="Alioto T."/>
            <person name="Alioto T."/>
            <person name="Gomez Garrido J."/>
        </authorList>
    </citation>
    <scope>NUCLEOTIDE SEQUENCE</scope>
    <source>
        <strain evidence="3">A484AB</strain>
    </source>
</reference>
<evidence type="ECO:0000313" key="3">
    <source>
        <dbReference type="EMBL" id="CAB3980934.1"/>
    </source>
</evidence>
<dbReference type="InterPro" id="IPR048365">
    <property type="entry name" value="TNP-like_RNaseH_N"/>
</dbReference>
<sequence>MGNLHPLIENYETAAPLFSQVREFFGTIRTISTESFNKENVETLREKNSSFTPVQRYVVDEMKIQSNLVFDKVSGELIGFIDLGDPMTNFANLTDEDPIGTHALAFLVRGLRTDLKPIIAYFFTGNVMSFHIMPLFWRTVAVLEVSLNLHSKLANEVNCDVVYKTPNIFVPSRFIFFFADSPHLIKTACNCLYYSGYRSRSRLMWNDGQYLIFQRIADLLYSDQDFSLHTLLKLTLDHIVLTSFSKMKVKLAVQVLSKSVSRHCSAREW</sequence>
<dbReference type="OrthoDB" id="2441813at2759"/>
<organism evidence="3 4">
    <name type="scientific">Paramuricea clavata</name>
    <name type="common">Red gorgonian</name>
    <name type="synonym">Violescent sea-whip</name>
    <dbReference type="NCBI Taxonomy" id="317549"/>
    <lineage>
        <taxon>Eukaryota</taxon>
        <taxon>Metazoa</taxon>
        <taxon>Cnidaria</taxon>
        <taxon>Anthozoa</taxon>
        <taxon>Octocorallia</taxon>
        <taxon>Malacalcyonacea</taxon>
        <taxon>Plexauridae</taxon>
        <taxon>Paramuricea</taxon>
    </lineage>
</organism>
<dbReference type="EMBL" id="CACRXK020000337">
    <property type="protein sequence ID" value="CAB3980934.1"/>
    <property type="molecule type" value="Genomic_DNA"/>
</dbReference>
<evidence type="ECO:0000259" key="2">
    <source>
        <dbReference type="Pfam" id="PF21788"/>
    </source>
</evidence>
<keyword evidence="4" id="KW-1185">Reference proteome</keyword>
<dbReference type="Pfam" id="PF21788">
    <property type="entry name" value="TNP-like_GBD"/>
    <property type="match status" value="1"/>
</dbReference>
<evidence type="ECO:0000259" key="1">
    <source>
        <dbReference type="Pfam" id="PF21787"/>
    </source>
</evidence>
<proteinExistence type="predicted"/>
<dbReference type="InterPro" id="IPR048366">
    <property type="entry name" value="TNP-like_GBD"/>
</dbReference>
<name>A0A7D9DBJ0_PARCT</name>
<feature type="domain" description="Transposable element P transposase-like RNase H" evidence="1">
    <location>
        <begin position="35"/>
        <end position="139"/>
    </location>
</feature>
<gene>
    <name evidence="3" type="ORF">PACLA_8A034199</name>
</gene>
<accession>A0A7D9DBJ0</accession>
<protein>
    <submittedName>
        <fullName evidence="3">Uncharacterized protein</fullName>
    </submittedName>
</protein>
<dbReference type="AlphaFoldDB" id="A0A7D9DBJ0"/>
<feature type="domain" description="Transposable element P transposase-like GTP-binding insertion" evidence="2">
    <location>
        <begin position="183"/>
        <end position="262"/>
    </location>
</feature>